<evidence type="ECO:0000313" key="1">
    <source>
        <dbReference type="EMBL" id="PWN48907.1"/>
    </source>
</evidence>
<accession>A0ACD0NSY4</accession>
<dbReference type="Proteomes" id="UP000245626">
    <property type="component" value="Unassembled WGS sequence"/>
</dbReference>
<keyword evidence="2" id="KW-1185">Reference proteome</keyword>
<reference evidence="1 2" key="1">
    <citation type="journal article" date="2018" name="Mol. Biol. Evol.">
        <title>Broad Genomic Sampling Reveals a Smut Pathogenic Ancestry of the Fungal Clade Ustilaginomycotina.</title>
        <authorList>
            <person name="Kijpornyongpan T."/>
            <person name="Mondo S.J."/>
            <person name="Barry K."/>
            <person name="Sandor L."/>
            <person name="Lee J."/>
            <person name="Lipzen A."/>
            <person name="Pangilinan J."/>
            <person name="LaButti K."/>
            <person name="Hainaut M."/>
            <person name="Henrissat B."/>
            <person name="Grigoriev I.V."/>
            <person name="Spatafora J.W."/>
            <person name="Aime M.C."/>
        </authorList>
    </citation>
    <scope>NUCLEOTIDE SEQUENCE [LARGE SCALE GENOMIC DNA]</scope>
    <source>
        <strain evidence="1 2">SA 807</strain>
    </source>
</reference>
<organism evidence="1 2">
    <name type="scientific">Violaceomyces palustris</name>
    <dbReference type="NCBI Taxonomy" id="1673888"/>
    <lineage>
        <taxon>Eukaryota</taxon>
        <taxon>Fungi</taxon>
        <taxon>Dikarya</taxon>
        <taxon>Basidiomycota</taxon>
        <taxon>Ustilaginomycotina</taxon>
        <taxon>Ustilaginomycetes</taxon>
        <taxon>Violaceomycetales</taxon>
        <taxon>Violaceomycetaceae</taxon>
        <taxon>Violaceomyces</taxon>
    </lineage>
</organism>
<gene>
    <name evidence="1" type="ORF">IE53DRAFT_172212</name>
</gene>
<dbReference type="EMBL" id="KZ820125">
    <property type="protein sequence ID" value="PWN48907.1"/>
    <property type="molecule type" value="Genomic_DNA"/>
</dbReference>
<protein>
    <submittedName>
        <fullName evidence="1">Uncharacterized protein</fullName>
    </submittedName>
</protein>
<evidence type="ECO:0000313" key="2">
    <source>
        <dbReference type="Proteomes" id="UP000245626"/>
    </source>
</evidence>
<proteinExistence type="predicted"/>
<name>A0ACD0NSY4_9BASI</name>
<sequence>MTSLLVLPALAAYTTLAGTTQPPPRALPPFPPLLSFPCSVPRATPRLPLAPTTTFANHTFFLPSHLGPHRQSLISLNHSHLALGPSAIPFPFPSFPFPSFPFPFPYPPLPPTVSPTHPRRSLNPTPNTKRPFSRSGHHLHFKPRPPQFLES</sequence>